<comment type="caution">
    <text evidence="1">The sequence shown here is derived from an EMBL/GenBank/DDBJ whole genome shotgun (WGS) entry which is preliminary data.</text>
</comment>
<accession>A0A7X0LRX8</accession>
<dbReference type="Proteomes" id="UP000540423">
    <property type="component" value="Unassembled WGS sequence"/>
</dbReference>
<name>A0A7X0LRX8_9ACTN</name>
<sequence>MTTLFHWRKSGWLDDIGDPDFSAYVHVADRSAGTAPFSLHTRPRSAVWAALLSDLGGPWIAEYSQNGPWCRQEADGSYEPAEELTLASESLIELWRLRFPDASDAAREPNPQFLALNDDYGQDIRSGILATPEDAEVLFRVPQYRHAPGNHMRPFTAAAARCDQAEIRMGNDLALVRSLVGNELVGLSVMMRESG</sequence>
<dbReference type="AlphaFoldDB" id="A0A7X0LRX8"/>
<evidence type="ECO:0000313" key="1">
    <source>
        <dbReference type="EMBL" id="MBB6439108.1"/>
    </source>
</evidence>
<evidence type="ECO:0000313" key="2">
    <source>
        <dbReference type="Proteomes" id="UP000540423"/>
    </source>
</evidence>
<proteinExistence type="predicted"/>
<reference evidence="1 2" key="1">
    <citation type="submission" date="2020-08" db="EMBL/GenBank/DDBJ databases">
        <title>Genomic Encyclopedia of Type Strains, Phase IV (KMG-IV): sequencing the most valuable type-strain genomes for metagenomic binning, comparative biology and taxonomic classification.</title>
        <authorList>
            <person name="Goeker M."/>
        </authorList>
    </citation>
    <scope>NUCLEOTIDE SEQUENCE [LARGE SCALE GENOMIC DNA]</scope>
    <source>
        <strain evidence="1 2">DSM 40141</strain>
    </source>
</reference>
<keyword evidence="2" id="KW-1185">Reference proteome</keyword>
<dbReference type="RefSeq" id="WP_185035595.1">
    <property type="nucleotide sequence ID" value="NZ_BNBN01000017.1"/>
</dbReference>
<dbReference type="EMBL" id="JACHEM010000017">
    <property type="protein sequence ID" value="MBB6439108.1"/>
    <property type="molecule type" value="Genomic_DNA"/>
</dbReference>
<gene>
    <name evidence="1" type="ORF">HNQ79_005620</name>
</gene>
<protein>
    <submittedName>
        <fullName evidence="1">Uncharacterized protein</fullName>
    </submittedName>
</protein>
<organism evidence="1 2">
    <name type="scientific">Streptomyces candidus</name>
    <dbReference type="NCBI Taxonomy" id="67283"/>
    <lineage>
        <taxon>Bacteria</taxon>
        <taxon>Bacillati</taxon>
        <taxon>Actinomycetota</taxon>
        <taxon>Actinomycetes</taxon>
        <taxon>Kitasatosporales</taxon>
        <taxon>Streptomycetaceae</taxon>
        <taxon>Streptomyces</taxon>
    </lineage>
</organism>